<dbReference type="Proteomes" id="UP001642360">
    <property type="component" value="Unassembled WGS sequence"/>
</dbReference>
<dbReference type="AlphaFoldDB" id="A0ABC8RA38"/>
<sequence length="87" mass="10005">MEFPHRNMDKRPKKRPRLTWDMPQPVPPTKVLPTIYCGQEFANGTVPNYAYSSIYYKGVPSNGSPPWRPDDKDGHFVFAIGENLTPR</sequence>
<evidence type="ECO:0000313" key="2">
    <source>
        <dbReference type="EMBL" id="CAK9139794.1"/>
    </source>
</evidence>
<reference evidence="2 3" key="1">
    <citation type="submission" date="2024-02" db="EMBL/GenBank/DDBJ databases">
        <authorList>
            <person name="Vignale AGUSTIN F."/>
            <person name="Sosa J E."/>
            <person name="Modenutti C."/>
        </authorList>
    </citation>
    <scope>NUCLEOTIDE SEQUENCE [LARGE SCALE GENOMIC DNA]</scope>
</reference>
<dbReference type="EMBL" id="CAUOFW020000989">
    <property type="protein sequence ID" value="CAK9139794.1"/>
    <property type="molecule type" value="Genomic_DNA"/>
</dbReference>
<feature type="non-terminal residue" evidence="2">
    <location>
        <position position="87"/>
    </location>
</feature>
<protein>
    <submittedName>
        <fullName evidence="2">Uncharacterized protein</fullName>
    </submittedName>
</protein>
<feature type="compositionally biased region" description="Basic and acidic residues" evidence="1">
    <location>
        <begin position="1"/>
        <end position="10"/>
    </location>
</feature>
<accession>A0ABC8RA38</accession>
<evidence type="ECO:0000313" key="3">
    <source>
        <dbReference type="Proteomes" id="UP001642360"/>
    </source>
</evidence>
<proteinExistence type="predicted"/>
<organism evidence="2 3">
    <name type="scientific">Ilex paraguariensis</name>
    <name type="common">yerba mate</name>
    <dbReference type="NCBI Taxonomy" id="185542"/>
    <lineage>
        <taxon>Eukaryota</taxon>
        <taxon>Viridiplantae</taxon>
        <taxon>Streptophyta</taxon>
        <taxon>Embryophyta</taxon>
        <taxon>Tracheophyta</taxon>
        <taxon>Spermatophyta</taxon>
        <taxon>Magnoliopsida</taxon>
        <taxon>eudicotyledons</taxon>
        <taxon>Gunneridae</taxon>
        <taxon>Pentapetalae</taxon>
        <taxon>asterids</taxon>
        <taxon>campanulids</taxon>
        <taxon>Aquifoliales</taxon>
        <taxon>Aquifoliaceae</taxon>
        <taxon>Ilex</taxon>
    </lineage>
</organism>
<gene>
    <name evidence="2" type="ORF">ILEXP_LOCUS7195</name>
</gene>
<keyword evidence="3" id="KW-1185">Reference proteome</keyword>
<name>A0ABC8RA38_9AQUA</name>
<feature type="region of interest" description="Disordered" evidence="1">
    <location>
        <begin position="1"/>
        <end position="25"/>
    </location>
</feature>
<comment type="caution">
    <text evidence="2">The sequence shown here is derived from an EMBL/GenBank/DDBJ whole genome shotgun (WGS) entry which is preliminary data.</text>
</comment>
<evidence type="ECO:0000256" key="1">
    <source>
        <dbReference type="SAM" id="MobiDB-lite"/>
    </source>
</evidence>